<comment type="caution">
    <text evidence="2">The sequence shown here is derived from an EMBL/GenBank/DDBJ whole genome shotgun (WGS) entry which is preliminary data.</text>
</comment>
<dbReference type="Pfam" id="PF15496">
    <property type="entry name" value="DUF4646"/>
    <property type="match status" value="1"/>
</dbReference>
<dbReference type="InParanoid" id="A0A1Y1UBE1"/>
<evidence type="ECO:0000256" key="1">
    <source>
        <dbReference type="SAM" id="MobiDB-lite"/>
    </source>
</evidence>
<evidence type="ECO:0000313" key="3">
    <source>
        <dbReference type="Proteomes" id="UP000193218"/>
    </source>
</evidence>
<feature type="compositionally biased region" description="Basic and acidic residues" evidence="1">
    <location>
        <begin position="259"/>
        <end position="283"/>
    </location>
</feature>
<dbReference type="InterPro" id="IPR028018">
    <property type="entry name" value="DUF4646"/>
</dbReference>
<protein>
    <submittedName>
        <fullName evidence="2">Uncharacterized protein</fullName>
    </submittedName>
</protein>
<dbReference type="OrthoDB" id="5314275at2759"/>
<dbReference type="RefSeq" id="XP_021868658.1">
    <property type="nucleotide sequence ID" value="XM_022013616.1"/>
</dbReference>
<evidence type="ECO:0000313" key="2">
    <source>
        <dbReference type="EMBL" id="ORX34395.1"/>
    </source>
</evidence>
<feature type="compositionally biased region" description="Basic residues" evidence="1">
    <location>
        <begin position="284"/>
        <end position="293"/>
    </location>
</feature>
<organism evidence="2 3">
    <name type="scientific">Kockovaella imperatae</name>
    <dbReference type="NCBI Taxonomy" id="4999"/>
    <lineage>
        <taxon>Eukaryota</taxon>
        <taxon>Fungi</taxon>
        <taxon>Dikarya</taxon>
        <taxon>Basidiomycota</taxon>
        <taxon>Agaricomycotina</taxon>
        <taxon>Tremellomycetes</taxon>
        <taxon>Tremellales</taxon>
        <taxon>Cuniculitremaceae</taxon>
        <taxon>Kockovaella</taxon>
    </lineage>
</organism>
<keyword evidence="3" id="KW-1185">Reference proteome</keyword>
<proteinExistence type="predicted"/>
<name>A0A1Y1UBE1_9TREE</name>
<dbReference type="STRING" id="4999.A0A1Y1UBE1"/>
<gene>
    <name evidence="2" type="ORF">BD324DRAFT_583336</name>
</gene>
<dbReference type="EMBL" id="NBSH01000014">
    <property type="protein sequence ID" value="ORX34395.1"/>
    <property type="molecule type" value="Genomic_DNA"/>
</dbReference>
<feature type="compositionally biased region" description="Acidic residues" evidence="1">
    <location>
        <begin position="241"/>
        <end position="258"/>
    </location>
</feature>
<feature type="region of interest" description="Disordered" evidence="1">
    <location>
        <begin position="222"/>
        <end position="311"/>
    </location>
</feature>
<feature type="region of interest" description="Disordered" evidence="1">
    <location>
        <begin position="1"/>
        <end position="108"/>
    </location>
</feature>
<accession>A0A1Y1UBE1</accession>
<dbReference type="AlphaFoldDB" id="A0A1Y1UBE1"/>
<feature type="compositionally biased region" description="Basic and acidic residues" evidence="1">
    <location>
        <begin position="294"/>
        <end position="310"/>
    </location>
</feature>
<sequence length="342" mass="38404">MPFGLPFIARPGQEGFDQYGRMIPPELPEGWDGWGRPLVGANAQPGGAQPPNIPPAGGVQPQPQGAGEAQPGFAPTNTRDAPFTVTQSTSSSTGTGRPDQPSCFDRPPAPADSYFRYADFEPFSLPASSLNHIWELHLSREFVGHDVSEEDWEKFVNDLAREALQNAPHNWARGGRNEGTLGRGPAPVLSDAVHSLLASWAVAFFAPRGIRVYAAQDGKRVIPLPIDPSSTKRGYSRPDEWSDEDGLSDEEDESDWAEEESRARRDDAYLPRREREVRRDERMRARRRDRRRRRDMEVESRRSSRRKDSGTWEVHFIAATPTIWVAGARPRTYGEPVVRLRR</sequence>
<reference evidence="2 3" key="1">
    <citation type="submission" date="2017-03" db="EMBL/GenBank/DDBJ databases">
        <title>Widespread Adenine N6-methylation of Active Genes in Fungi.</title>
        <authorList>
            <consortium name="DOE Joint Genome Institute"/>
            <person name="Mondo S.J."/>
            <person name="Dannebaum R.O."/>
            <person name="Kuo R.C."/>
            <person name="Louie K.B."/>
            <person name="Bewick A.J."/>
            <person name="Labutti K."/>
            <person name="Haridas S."/>
            <person name="Kuo A."/>
            <person name="Salamov A."/>
            <person name="Ahrendt S.R."/>
            <person name="Lau R."/>
            <person name="Bowen B.P."/>
            <person name="Lipzen A."/>
            <person name="Sullivan W."/>
            <person name="Andreopoulos W.B."/>
            <person name="Clum A."/>
            <person name="Lindquist E."/>
            <person name="Daum C."/>
            <person name="Northen T.R."/>
            <person name="Ramamoorthy G."/>
            <person name="Schmitz R.J."/>
            <person name="Gryganskyi A."/>
            <person name="Culley D."/>
            <person name="Magnuson J."/>
            <person name="James T.Y."/>
            <person name="O'Malley M.A."/>
            <person name="Stajich J.E."/>
            <person name="Spatafora J.W."/>
            <person name="Visel A."/>
            <person name="Grigoriev I.V."/>
        </authorList>
    </citation>
    <scope>NUCLEOTIDE SEQUENCE [LARGE SCALE GENOMIC DNA]</scope>
    <source>
        <strain evidence="2 3">NRRL Y-17943</strain>
    </source>
</reference>
<dbReference type="GeneID" id="33555424"/>
<dbReference type="Proteomes" id="UP000193218">
    <property type="component" value="Unassembled WGS sequence"/>
</dbReference>
<feature type="compositionally biased region" description="Low complexity" evidence="1">
    <location>
        <begin position="55"/>
        <end position="75"/>
    </location>
</feature>
<feature type="compositionally biased region" description="Low complexity" evidence="1">
    <location>
        <begin position="86"/>
        <end position="96"/>
    </location>
</feature>